<sequence>MALSVGLIHGLQCTTAAADVCGCAPQSPPKAGPSTARDDPYQAHHQEAKIGFTISRAGSSIQSCSPHRTPPLRGSYDGVLPPPKCIMPNHTSA</sequence>
<proteinExistence type="predicted"/>
<evidence type="ECO:0000256" key="2">
    <source>
        <dbReference type="SAM" id="SignalP"/>
    </source>
</evidence>
<organism evidence="3">
    <name type="scientific">Anopheles darlingi</name>
    <name type="common">Mosquito</name>
    <dbReference type="NCBI Taxonomy" id="43151"/>
    <lineage>
        <taxon>Eukaryota</taxon>
        <taxon>Metazoa</taxon>
        <taxon>Ecdysozoa</taxon>
        <taxon>Arthropoda</taxon>
        <taxon>Hexapoda</taxon>
        <taxon>Insecta</taxon>
        <taxon>Pterygota</taxon>
        <taxon>Neoptera</taxon>
        <taxon>Endopterygota</taxon>
        <taxon>Diptera</taxon>
        <taxon>Nematocera</taxon>
        <taxon>Culicoidea</taxon>
        <taxon>Culicidae</taxon>
        <taxon>Anophelinae</taxon>
        <taxon>Anopheles</taxon>
    </lineage>
</organism>
<protein>
    <submittedName>
        <fullName evidence="3">Putative secreted protein</fullName>
    </submittedName>
</protein>
<dbReference type="EMBL" id="GGFL01014108">
    <property type="protein sequence ID" value="MBW78286.1"/>
    <property type="molecule type" value="Transcribed_RNA"/>
</dbReference>
<evidence type="ECO:0000313" key="3">
    <source>
        <dbReference type="EMBL" id="MBW78286.1"/>
    </source>
</evidence>
<feature type="region of interest" description="Disordered" evidence="1">
    <location>
        <begin position="59"/>
        <end position="93"/>
    </location>
</feature>
<feature type="chain" id="PRO_5014986351" evidence="2">
    <location>
        <begin position="19"/>
        <end position="93"/>
    </location>
</feature>
<name>A0A2M4DL44_ANODA</name>
<evidence type="ECO:0000256" key="1">
    <source>
        <dbReference type="SAM" id="MobiDB-lite"/>
    </source>
</evidence>
<accession>A0A2M4DL44</accession>
<keyword evidence="2" id="KW-0732">Signal</keyword>
<dbReference type="AlphaFoldDB" id="A0A2M4DL44"/>
<feature type="signal peptide" evidence="2">
    <location>
        <begin position="1"/>
        <end position="18"/>
    </location>
</feature>
<reference evidence="3" key="1">
    <citation type="submission" date="2018-01" db="EMBL/GenBank/DDBJ databases">
        <title>An insight into the sialome of Amazonian anophelines.</title>
        <authorList>
            <person name="Ribeiro J.M."/>
            <person name="Scarpassa V."/>
            <person name="Calvo E."/>
        </authorList>
    </citation>
    <scope>NUCLEOTIDE SEQUENCE</scope>
</reference>